<evidence type="ECO:0000313" key="3">
    <source>
        <dbReference type="Proteomes" id="UP001066276"/>
    </source>
</evidence>
<sequence>MEPLPLRTRQRIHNVIVDSRHVTHPEINIAAQTVQYKNAQQLKNLYVSSRLTIYHQNNGKIVHPKQHSFVRQKVTPNPNRHQQRKELQKGDATLPDCHASGQSSAQNFQSQYRPKPNAPDVSEKIWKSQSHNGHG</sequence>
<feature type="compositionally biased region" description="Polar residues" evidence="1">
    <location>
        <begin position="100"/>
        <end position="112"/>
    </location>
</feature>
<accession>A0AAV7TZC7</accession>
<feature type="region of interest" description="Disordered" evidence="1">
    <location>
        <begin position="73"/>
        <end position="135"/>
    </location>
</feature>
<reference evidence="2" key="1">
    <citation type="journal article" date="2022" name="bioRxiv">
        <title>Sequencing and chromosome-scale assembly of the giantPleurodeles waltlgenome.</title>
        <authorList>
            <person name="Brown T."/>
            <person name="Elewa A."/>
            <person name="Iarovenko S."/>
            <person name="Subramanian E."/>
            <person name="Araus A.J."/>
            <person name="Petzold A."/>
            <person name="Susuki M."/>
            <person name="Suzuki K.-i.T."/>
            <person name="Hayashi T."/>
            <person name="Toyoda A."/>
            <person name="Oliveira C."/>
            <person name="Osipova E."/>
            <person name="Leigh N.D."/>
            <person name="Simon A."/>
            <person name="Yun M.H."/>
        </authorList>
    </citation>
    <scope>NUCLEOTIDE SEQUENCE</scope>
    <source>
        <strain evidence="2">20211129_DDA</strain>
        <tissue evidence="2">Liver</tissue>
    </source>
</reference>
<protein>
    <submittedName>
        <fullName evidence="2">Uncharacterized protein</fullName>
    </submittedName>
</protein>
<dbReference type="EMBL" id="JANPWB010000006">
    <property type="protein sequence ID" value="KAJ1181786.1"/>
    <property type="molecule type" value="Genomic_DNA"/>
</dbReference>
<evidence type="ECO:0000313" key="2">
    <source>
        <dbReference type="EMBL" id="KAJ1181786.1"/>
    </source>
</evidence>
<dbReference type="AlphaFoldDB" id="A0AAV7TZC7"/>
<gene>
    <name evidence="2" type="ORF">NDU88_006985</name>
</gene>
<keyword evidence="3" id="KW-1185">Reference proteome</keyword>
<evidence type="ECO:0000256" key="1">
    <source>
        <dbReference type="SAM" id="MobiDB-lite"/>
    </source>
</evidence>
<proteinExistence type="predicted"/>
<dbReference type="Proteomes" id="UP001066276">
    <property type="component" value="Chromosome 3_2"/>
</dbReference>
<name>A0AAV7TZC7_PLEWA</name>
<organism evidence="2 3">
    <name type="scientific">Pleurodeles waltl</name>
    <name type="common">Iberian ribbed newt</name>
    <dbReference type="NCBI Taxonomy" id="8319"/>
    <lineage>
        <taxon>Eukaryota</taxon>
        <taxon>Metazoa</taxon>
        <taxon>Chordata</taxon>
        <taxon>Craniata</taxon>
        <taxon>Vertebrata</taxon>
        <taxon>Euteleostomi</taxon>
        <taxon>Amphibia</taxon>
        <taxon>Batrachia</taxon>
        <taxon>Caudata</taxon>
        <taxon>Salamandroidea</taxon>
        <taxon>Salamandridae</taxon>
        <taxon>Pleurodelinae</taxon>
        <taxon>Pleurodeles</taxon>
    </lineage>
</organism>
<comment type="caution">
    <text evidence="2">The sequence shown here is derived from an EMBL/GenBank/DDBJ whole genome shotgun (WGS) entry which is preliminary data.</text>
</comment>